<keyword evidence="6" id="KW-0489">Methyltransferase</keyword>
<protein>
    <recommendedName>
        <fullName evidence="4">tRNA (guanine(46)-N(7))-methyltransferase</fullName>
        <ecNumber evidence="4">2.1.1.33</ecNumber>
    </recommendedName>
</protein>
<evidence type="ECO:0000256" key="4">
    <source>
        <dbReference type="ARBA" id="ARBA00011977"/>
    </source>
</evidence>
<dbReference type="InterPro" id="IPR050714">
    <property type="entry name" value="Cobalamin_biosynth_MTase"/>
</dbReference>
<dbReference type="GO" id="GO:0009236">
    <property type="term" value="P:cobalamin biosynthetic process"/>
    <property type="evidence" value="ECO:0007669"/>
    <property type="project" value="UniProtKB-UniPathway"/>
</dbReference>
<dbReference type="InterPro" id="IPR014777">
    <property type="entry name" value="4pyrrole_Mease_sub1"/>
</dbReference>
<keyword evidence="12" id="KW-1185">Reference proteome</keyword>
<dbReference type="PANTHER" id="PTHR43182:SF1">
    <property type="entry name" value="COBALT-PRECORRIN-7 C(5)-METHYLTRANSFERASE"/>
    <property type="match status" value="1"/>
</dbReference>
<dbReference type="InterPro" id="IPR012818">
    <property type="entry name" value="CbiE"/>
</dbReference>
<proteinExistence type="predicted"/>
<dbReference type="GO" id="GO:0008276">
    <property type="term" value="F:protein methyltransferase activity"/>
    <property type="evidence" value="ECO:0007669"/>
    <property type="project" value="InterPro"/>
</dbReference>
<dbReference type="InterPro" id="IPR029063">
    <property type="entry name" value="SAM-dependent_MTases_sf"/>
</dbReference>
<dbReference type="NCBIfam" id="TIGR02467">
    <property type="entry name" value="CbiE"/>
    <property type="match status" value="1"/>
</dbReference>
<dbReference type="OrthoDB" id="9780707at2"/>
<dbReference type="UniPathway" id="UPA00148"/>
<reference evidence="11 12" key="2">
    <citation type="submission" date="2018-03" db="EMBL/GenBank/DDBJ databases">
        <authorList>
            <person name="Keele B.F."/>
        </authorList>
    </citation>
    <scope>NUCLEOTIDE SEQUENCE [LARGE SCALE GENOMIC DNA]</scope>
    <source>
        <strain evidence="11 12">CCALA 016</strain>
    </source>
</reference>
<comment type="caution">
    <text evidence="11">The sequence shown here is derived from an EMBL/GenBank/DDBJ whole genome shotgun (WGS) entry which is preliminary data.</text>
</comment>
<evidence type="ECO:0000259" key="10">
    <source>
        <dbReference type="Pfam" id="PF00590"/>
    </source>
</evidence>
<evidence type="ECO:0000256" key="9">
    <source>
        <dbReference type="ARBA" id="ARBA00022694"/>
    </source>
</evidence>
<evidence type="ECO:0000256" key="2">
    <source>
        <dbReference type="ARBA" id="ARBA00003015"/>
    </source>
</evidence>
<dbReference type="SUPFAM" id="SSF53335">
    <property type="entry name" value="S-adenosyl-L-methionine-dependent methyltransferases"/>
    <property type="match status" value="1"/>
</dbReference>
<feature type="domain" description="Tetrapyrrole methylase" evidence="10">
    <location>
        <begin position="4"/>
        <end position="183"/>
    </location>
</feature>
<dbReference type="CDD" id="cd02440">
    <property type="entry name" value="AdoMet_MTases"/>
    <property type="match status" value="1"/>
</dbReference>
<dbReference type="Gene3D" id="3.40.1010.10">
    <property type="entry name" value="Cobalt-precorrin-4 Transmethylase, Domain 1"/>
    <property type="match status" value="1"/>
</dbReference>
<reference evidence="11 12" key="1">
    <citation type="submission" date="2018-03" db="EMBL/GenBank/DDBJ databases">
        <title>The ancient ancestry and fast evolution of plastids.</title>
        <authorList>
            <person name="Moore K.R."/>
            <person name="Magnabosco C."/>
            <person name="Momper L."/>
            <person name="Gold D.A."/>
            <person name="Bosak T."/>
            <person name="Fournier G.P."/>
        </authorList>
    </citation>
    <scope>NUCLEOTIDE SEQUENCE [LARGE SCALE GENOMIC DNA]</scope>
    <source>
        <strain evidence="11 12">CCALA 016</strain>
    </source>
</reference>
<dbReference type="InterPro" id="IPR035996">
    <property type="entry name" value="4pyrrol_Methylase_sf"/>
</dbReference>
<organism evidence="11 12">
    <name type="scientific">Aphanothece hegewaldii CCALA 016</name>
    <dbReference type="NCBI Taxonomy" id="2107694"/>
    <lineage>
        <taxon>Bacteria</taxon>
        <taxon>Bacillati</taxon>
        <taxon>Cyanobacteriota</taxon>
        <taxon>Cyanophyceae</taxon>
        <taxon>Oscillatoriophycideae</taxon>
        <taxon>Chroococcales</taxon>
        <taxon>Aphanothecaceae</taxon>
        <taxon>Aphanothece</taxon>
    </lineage>
</organism>
<evidence type="ECO:0000313" key="12">
    <source>
        <dbReference type="Proteomes" id="UP000239001"/>
    </source>
</evidence>
<dbReference type="AlphaFoldDB" id="A0A2T1LUY3"/>
<dbReference type="Pfam" id="PF00590">
    <property type="entry name" value="TP_methylase"/>
    <property type="match status" value="1"/>
</dbReference>
<comment type="pathway">
    <text evidence="3">Cofactor biosynthesis; adenosylcobalamin biosynthesis.</text>
</comment>
<dbReference type="PANTHER" id="PTHR43182">
    <property type="entry name" value="COBALT-PRECORRIN-6B C(15)-METHYLTRANSFERASE (DECARBOXYLATING)"/>
    <property type="match status" value="1"/>
</dbReference>
<evidence type="ECO:0000256" key="6">
    <source>
        <dbReference type="ARBA" id="ARBA00022603"/>
    </source>
</evidence>
<gene>
    <name evidence="11" type="ORF">C7H19_16765</name>
</gene>
<dbReference type="NCBIfam" id="TIGR02469">
    <property type="entry name" value="CbiT"/>
    <property type="match status" value="1"/>
</dbReference>
<keyword evidence="7" id="KW-0808">Transferase</keyword>
<dbReference type="InterPro" id="IPR014008">
    <property type="entry name" value="Cbl_synth_MTase_CbiT"/>
</dbReference>
<accession>A0A2T1LUY3</accession>
<evidence type="ECO:0000256" key="3">
    <source>
        <dbReference type="ARBA" id="ARBA00004953"/>
    </source>
</evidence>
<evidence type="ECO:0000256" key="5">
    <source>
        <dbReference type="ARBA" id="ARBA00022573"/>
    </source>
</evidence>
<dbReference type="Proteomes" id="UP000239001">
    <property type="component" value="Unassembled WGS sequence"/>
</dbReference>
<dbReference type="Gene3D" id="3.30.950.10">
    <property type="entry name" value="Methyltransferase, Cobalt-precorrin-4 Transmethylase, Domain 2"/>
    <property type="match status" value="1"/>
</dbReference>
<dbReference type="InterPro" id="IPR014776">
    <property type="entry name" value="4pyrrole_Mease_sub2"/>
</dbReference>
<dbReference type="PIRSF" id="PIRSF036428">
    <property type="entry name" value="CobL"/>
    <property type="match status" value="1"/>
</dbReference>
<dbReference type="EMBL" id="PXOH01000020">
    <property type="protein sequence ID" value="PSF35431.1"/>
    <property type="molecule type" value="Genomic_DNA"/>
</dbReference>
<dbReference type="RefSeq" id="WP_106458071.1">
    <property type="nucleotide sequence ID" value="NZ_PXOH01000020.1"/>
</dbReference>
<comment type="function">
    <text evidence="2">Catalyzes the formation of N(7)-methylguanine at position 46 (m7G46) in tRNA.</text>
</comment>
<evidence type="ECO:0000313" key="11">
    <source>
        <dbReference type="EMBL" id="PSF35431.1"/>
    </source>
</evidence>
<dbReference type="GO" id="GO:0008176">
    <property type="term" value="F:tRNA (guanine(46)-N7)-methyltransferase activity"/>
    <property type="evidence" value="ECO:0007669"/>
    <property type="project" value="UniProtKB-EC"/>
</dbReference>
<dbReference type="CDD" id="cd11644">
    <property type="entry name" value="Precorrin-6Y-MT"/>
    <property type="match status" value="1"/>
</dbReference>
<evidence type="ECO:0000256" key="7">
    <source>
        <dbReference type="ARBA" id="ARBA00022679"/>
    </source>
</evidence>
<keyword evidence="9" id="KW-0819">tRNA processing</keyword>
<evidence type="ECO:0000256" key="8">
    <source>
        <dbReference type="ARBA" id="ARBA00022691"/>
    </source>
</evidence>
<dbReference type="InterPro" id="IPR000878">
    <property type="entry name" value="4pyrrol_Mease"/>
</dbReference>
<dbReference type="InterPro" id="IPR003358">
    <property type="entry name" value="tRNA_(Gua-N-7)_MeTrfase_Trmb"/>
</dbReference>
<keyword evidence="8" id="KW-0949">S-adenosyl-L-methionine</keyword>
<dbReference type="EC" id="2.1.1.33" evidence="4"/>
<dbReference type="InterPro" id="IPR006365">
    <property type="entry name" value="Cbl_synth_CobL"/>
</dbReference>
<sequence length="425" mass="48062">MIDVVGIGLNGVLGLTETIRKVVEQATILVGSDRHLSYFPEHLAKKIVLNDIQQTLIEVYEQLQNKEKIVILVSGDPLFFGLGRLLLEKFPADILQFHPHLNSVQLAFNRIKIPWQDAHIVSVHGRNLDELNKLLQKGVEKIAILTDSVNNPAAIAQYYLSLDIPTQYNFWVCENLEYETEKVNYFLPQELKKLSKNSFASLNILILLRVEKTYIKLEKLPLFGIADQQFLTFKDRPGLMTKREIRISILGELNLQEKQIIWDIGAGTGSVSIEIARLCPTSLIYAIEKTAMGINLIEQNCKRFQVTNINPIYGTAPDILENLPAPERVFIGGSSSKIDEILTICAKKLAIQGIIVIALATLENLHESMNWFSKNNWEYQLLQLNIARSTLVGELTRFAPLNPVTIITANFPVKHKQTNKKDDDI</sequence>
<comment type="catalytic activity">
    <reaction evidence="1">
        <text>guanosine(46) in tRNA + S-adenosyl-L-methionine = N(7)-methylguanosine(46) in tRNA + S-adenosyl-L-homocysteine</text>
        <dbReference type="Rhea" id="RHEA:42708"/>
        <dbReference type="Rhea" id="RHEA-COMP:10188"/>
        <dbReference type="Rhea" id="RHEA-COMP:10189"/>
        <dbReference type="ChEBI" id="CHEBI:57856"/>
        <dbReference type="ChEBI" id="CHEBI:59789"/>
        <dbReference type="ChEBI" id="CHEBI:74269"/>
        <dbReference type="ChEBI" id="CHEBI:74480"/>
        <dbReference type="EC" id="2.1.1.33"/>
    </reaction>
</comment>
<dbReference type="SUPFAM" id="SSF53790">
    <property type="entry name" value="Tetrapyrrole methylase"/>
    <property type="match status" value="1"/>
</dbReference>
<name>A0A2T1LUY3_9CHRO</name>
<keyword evidence="5" id="KW-0169">Cobalamin biosynthesis</keyword>
<dbReference type="Gene3D" id="3.40.50.150">
    <property type="entry name" value="Vaccinia Virus protein VP39"/>
    <property type="match status" value="1"/>
</dbReference>
<evidence type="ECO:0000256" key="1">
    <source>
        <dbReference type="ARBA" id="ARBA00000142"/>
    </source>
</evidence>
<dbReference type="Pfam" id="PF02390">
    <property type="entry name" value="Methyltransf_4"/>
    <property type="match status" value="1"/>
</dbReference>